<dbReference type="Gene3D" id="1.20.1270.220">
    <property type="match status" value="1"/>
</dbReference>
<dbReference type="GeneID" id="109013223"/>
<keyword evidence="1" id="KW-0805">Transcription regulation</keyword>
<dbReference type="GO" id="GO:0005634">
    <property type="term" value="C:nucleus"/>
    <property type="evidence" value="ECO:0000318"/>
    <property type="project" value="GO_Central"/>
</dbReference>
<name>A0A2I4H3R2_JUGRE</name>
<dbReference type="OrthoDB" id="21449at2759"/>
<dbReference type="PROSITE" id="PS50014">
    <property type="entry name" value="BROMODOMAIN_2"/>
    <property type="match status" value="1"/>
</dbReference>
<dbReference type="GO" id="GO:0042393">
    <property type="term" value="F:histone binding"/>
    <property type="evidence" value="ECO:0000318"/>
    <property type="project" value="GO_Central"/>
</dbReference>
<keyword evidence="3" id="KW-0804">Transcription</keyword>
<evidence type="ECO:0000256" key="1">
    <source>
        <dbReference type="ARBA" id="ARBA00023015"/>
    </source>
</evidence>
<keyword evidence="2" id="KW-0103">Bromodomain</keyword>
<evidence type="ECO:0000313" key="6">
    <source>
        <dbReference type="RefSeq" id="XP_018850778.2"/>
    </source>
</evidence>
<feature type="compositionally biased region" description="Low complexity" evidence="4">
    <location>
        <begin position="562"/>
        <end position="596"/>
    </location>
</feature>
<evidence type="ECO:0000313" key="5">
    <source>
        <dbReference type="Proteomes" id="UP000235220"/>
    </source>
</evidence>
<dbReference type="Proteomes" id="UP000235220">
    <property type="component" value="Chromosome 11"/>
</dbReference>
<dbReference type="KEGG" id="jre:109013223"/>
<dbReference type="PROSITE" id="PS51525">
    <property type="entry name" value="NET"/>
    <property type="match status" value="1"/>
</dbReference>
<dbReference type="InterPro" id="IPR001487">
    <property type="entry name" value="Bromodomain"/>
</dbReference>
<accession>A0A2I4H3R2</accession>
<dbReference type="GO" id="GO:0000785">
    <property type="term" value="C:chromatin"/>
    <property type="evidence" value="ECO:0000318"/>
    <property type="project" value="GO_Central"/>
</dbReference>
<evidence type="ECO:0000256" key="3">
    <source>
        <dbReference type="ARBA" id="ARBA00023163"/>
    </source>
</evidence>
<dbReference type="Gramene" id="Jr11_05640_p1">
    <property type="protein sequence ID" value="cds.Jr11_05640_p1"/>
    <property type="gene ID" value="Jr11_05640"/>
</dbReference>
<feature type="region of interest" description="Disordered" evidence="4">
    <location>
        <begin position="181"/>
        <end position="201"/>
    </location>
</feature>
<dbReference type="SUPFAM" id="SSF47370">
    <property type="entry name" value="Bromodomain"/>
    <property type="match status" value="1"/>
</dbReference>
<keyword evidence="5" id="KW-1185">Reference proteome</keyword>
<feature type="region of interest" description="Disordered" evidence="4">
    <location>
        <begin position="561"/>
        <end position="615"/>
    </location>
</feature>
<dbReference type="PANTHER" id="PTHR45926">
    <property type="entry name" value="OSJNBA0053K19.4 PROTEIN"/>
    <property type="match status" value="1"/>
</dbReference>
<evidence type="ECO:0000256" key="2">
    <source>
        <dbReference type="ARBA" id="ARBA00023117"/>
    </source>
</evidence>
<dbReference type="GO" id="GO:0003682">
    <property type="term" value="F:chromatin binding"/>
    <property type="evidence" value="ECO:0000318"/>
    <property type="project" value="GO_Central"/>
</dbReference>
<protein>
    <submittedName>
        <fullName evidence="6">Transcription factor GTE2-like</fullName>
    </submittedName>
</protein>
<dbReference type="AlphaFoldDB" id="A0A2I4H3R2"/>
<organism evidence="5 6">
    <name type="scientific">Juglans regia</name>
    <name type="common">English walnut</name>
    <dbReference type="NCBI Taxonomy" id="51240"/>
    <lineage>
        <taxon>Eukaryota</taxon>
        <taxon>Viridiplantae</taxon>
        <taxon>Streptophyta</taxon>
        <taxon>Embryophyta</taxon>
        <taxon>Tracheophyta</taxon>
        <taxon>Spermatophyta</taxon>
        <taxon>Magnoliopsida</taxon>
        <taxon>eudicotyledons</taxon>
        <taxon>Gunneridae</taxon>
        <taxon>Pentapetalae</taxon>
        <taxon>rosids</taxon>
        <taxon>fabids</taxon>
        <taxon>Fagales</taxon>
        <taxon>Juglandaceae</taxon>
        <taxon>Juglans</taxon>
    </lineage>
</organism>
<feature type="region of interest" description="Disordered" evidence="4">
    <location>
        <begin position="366"/>
        <end position="386"/>
    </location>
</feature>
<dbReference type="GO" id="GO:0006357">
    <property type="term" value="P:regulation of transcription by RNA polymerase II"/>
    <property type="evidence" value="ECO:0000318"/>
    <property type="project" value="GO_Central"/>
</dbReference>
<dbReference type="Pfam" id="PF17035">
    <property type="entry name" value="BET"/>
    <property type="match status" value="1"/>
</dbReference>
<dbReference type="SMART" id="SM00297">
    <property type="entry name" value="BROMO"/>
    <property type="match status" value="1"/>
</dbReference>
<dbReference type="FunCoup" id="A0A2I4H3R2">
    <property type="interactions" value="2543"/>
</dbReference>
<proteinExistence type="predicted"/>
<gene>
    <name evidence="6" type="primary">LOC109013223</name>
</gene>
<dbReference type="InterPro" id="IPR027353">
    <property type="entry name" value="NET_dom"/>
</dbReference>
<dbReference type="CDD" id="cd05506">
    <property type="entry name" value="Bromo_plant1"/>
    <property type="match status" value="1"/>
</dbReference>
<dbReference type="GO" id="GO:0006338">
    <property type="term" value="P:chromatin remodeling"/>
    <property type="evidence" value="ECO:0000318"/>
    <property type="project" value="GO_Central"/>
</dbReference>
<reference evidence="6" key="1">
    <citation type="submission" date="2025-08" db="UniProtKB">
        <authorList>
            <consortium name="RefSeq"/>
        </authorList>
    </citation>
    <scope>IDENTIFICATION</scope>
    <source>
        <tissue evidence="6">Leaves</tissue>
    </source>
</reference>
<dbReference type="InterPro" id="IPR036427">
    <property type="entry name" value="Bromodomain-like_sf"/>
</dbReference>
<dbReference type="STRING" id="51240.A0A2I4H3R2"/>
<sequence>MSRRGGEGKVYTRKYFNKNTATTSINPLLEPNLNQYHNPRFNGQIHGLSRQSKESVAVPAVPDVTMSPTLKSMSFNETKKSSLHGSHVTFNLATYSRRGLSELKKRLISELRQVRSLITRIESGDFGFGPGFPSTQSSLTHRPPPLPRQVNCEVDLPKPKGKCTPNANHRRQSSELLTVKNKRPGPKISGTKRSSPFGLGKDAKRSALEHPVTEKLTNSMMKRCGHILRKLMKHKFGWVFNVPVDIAKLGLHDYNRIVKTPMDLGTVKSHLQKNLYISPLHFAADVRLTFNNALLYNPKGTDVNFMAEQLLSMFDAMFNPAYNKFEAEQHRVSKTIKESRSMVLTQQTQRATSGPMPDAVAKKLDSAMARSRPTFSNPSQPPAPVRSMPIPMLAPVPVAKPIVAQRPLKLPKPKAKDPNKREMSYEERAKLGQSLQNLPPEKTEQFVQILKKRNGHLVQHGDEIELDIEAIDTETLWELDRFVTYHKKMMSKMKRQGLLIQNNNQRSTEIQIGNKSPLSEMVAEAGLVQKSKKGEFWEEDVDIGEEIPLENFPPVVIDKDATACAGSGSSGSSCSTSSSDSSSSSDSDSESSSASDSDAESVQSPFVELKEAQRT</sequence>
<dbReference type="InterPro" id="IPR037377">
    <property type="entry name" value="GTE_bromo"/>
</dbReference>
<dbReference type="GO" id="GO:0004674">
    <property type="term" value="F:protein serine/threonine kinase activity"/>
    <property type="evidence" value="ECO:0000318"/>
    <property type="project" value="GO_Central"/>
</dbReference>
<dbReference type="PRINTS" id="PR00503">
    <property type="entry name" value="BROMODOMAIN"/>
</dbReference>
<dbReference type="Gene3D" id="1.20.920.10">
    <property type="entry name" value="Bromodomain-like"/>
    <property type="match status" value="1"/>
</dbReference>
<evidence type="ECO:0000256" key="4">
    <source>
        <dbReference type="SAM" id="MobiDB-lite"/>
    </source>
</evidence>
<dbReference type="InterPro" id="IPR038336">
    <property type="entry name" value="NET_sf"/>
</dbReference>
<dbReference type="RefSeq" id="XP_018850778.2">
    <property type="nucleotide sequence ID" value="XM_018995233.2"/>
</dbReference>
<dbReference type="Pfam" id="PF00439">
    <property type="entry name" value="Bromodomain"/>
    <property type="match status" value="1"/>
</dbReference>